<protein>
    <recommendedName>
        <fullName evidence="3">Response regulatory domain-containing protein</fullName>
    </recommendedName>
</protein>
<dbReference type="InterPro" id="IPR011006">
    <property type="entry name" value="CheY-like_superfamily"/>
</dbReference>
<gene>
    <name evidence="1" type="ORF">CRG98_002799</name>
</gene>
<name>A0A2I0L854_PUNGR</name>
<dbReference type="Proteomes" id="UP000233551">
    <property type="component" value="Unassembled WGS sequence"/>
</dbReference>
<evidence type="ECO:0000313" key="2">
    <source>
        <dbReference type="Proteomes" id="UP000233551"/>
    </source>
</evidence>
<organism evidence="1 2">
    <name type="scientific">Punica granatum</name>
    <name type="common">Pomegranate</name>
    <dbReference type="NCBI Taxonomy" id="22663"/>
    <lineage>
        <taxon>Eukaryota</taxon>
        <taxon>Viridiplantae</taxon>
        <taxon>Streptophyta</taxon>
        <taxon>Embryophyta</taxon>
        <taxon>Tracheophyta</taxon>
        <taxon>Spermatophyta</taxon>
        <taxon>Magnoliopsida</taxon>
        <taxon>eudicotyledons</taxon>
        <taxon>Gunneridae</taxon>
        <taxon>Pentapetalae</taxon>
        <taxon>rosids</taxon>
        <taxon>malvids</taxon>
        <taxon>Myrtales</taxon>
        <taxon>Lythraceae</taxon>
        <taxon>Punica</taxon>
    </lineage>
</organism>
<sequence length="94" mass="10798">MRYFGFETQVVSNGMEAMELFKSGEANFDIVLVELIMPHHEWPRNNRARETLAFLAVGGDEYMEKPLNHERLAEILTELDAKETRLSTLATRGN</sequence>
<dbReference type="SUPFAM" id="SSF52172">
    <property type="entry name" value="CheY-like"/>
    <property type="match status" value="1"/>
</dbReference>
<evidence type="ECO:0000313" key="1">
    <source>
        <dbReference type="EMBL" id="PKI76813.1"/>
    </source>
</evidence>
<evidence type="ECO:0008006" key="3">
    <source>
        <dbReference type="Google" id="ProtNLM"/>
    </source>
</evidence>
<reference evidence="1 2" key="1">
    <citation type="submission" date="2017-11" db="EMBL/GenBank/DDBJ databases">
        <title>De-novo sequencing of pomegranate (Punica granatum L.) genome.</title>
        <authorList>
            <person name="Akparov Z."/>
            <person name="Amiraslanov A."/>
            <person name="Hajiyeva S."/>
            <person name="Abbasov M."/>
            <person name="Kaur K."/>
            <person name="Hamwieh A."/>
            <person name="Solovyev V."/>
            <person name="Salamov A."/>
            <person name="Braich B."/>
            <person name="Kosarev P."/>
            <person name="Mahmoud A."/>
            <person name="Hajiyev E."/>
            <person name="Babayeva S."/>
            <person name="Izzatullayeva V."/>
            <person name="Mammadov A."/>
            <person name="Mammadov A."/>
            <person name="Sharifova S."/>
            <person name="Ojaghi J."/>
            <person name="Eynullazada K."/>
            <person name="Bayramov B."/>
            <person name="Abdulazimova A."/>
            <person name="Shahmuradov I."/>
        </authorList>
    </citation>
    <scope>NUCLEOTIDE SEQUENCE [LARGE SCALE GENOMIC DNA]</scope>
    <source>
        <strain evidence="2">cv. AG2017</strain>
        <tissue evidence="1">Leaf</tissue>
    </source>
</reference>
<comment type="caution">
    <text evidence="1">The sequence shown here is derived from an EMBL/GenBank/DDBJ whole genome shotgun (WGS) entry which is preliminary data.</text>
</comment>
<keyword evidence="2" id="KW-1185">Reference proteome</keyword>
<proteinExistence type="predicted"/>
<accession>A0A2I0L854</accession>
<dbReference type="AlphaFoldDB" id="A0A2I0L854"/>
<dbReference type="EMBL" id="PGOL01000108">
    <property type="protein sequence ID" value="PKI76813.1"/>
    <property type="molecule type" value="Genomic_DNA"/>
</dbReference>